<keyword evidence="2" id="KW-0472">Membrane</keyword>
<evidence type="ECO:0000313" key="4">
    <source>
        <dbReference type="EMBL" id="KAK8864490.1"/>
    </source>
</evidence>
<evidence type="ECO:0000256" key="3">
    <source>
        <dbReference type="SAM" id="SignalP"/>
    </source>
</evidence>
<dbReference type="EMBL" id="JBCAWK010000003">
    <property type="protein sequence ID" value="KAK8864490.1"/>
    <property type="molecule type" value="Genomic_DNA"/>
</dbReference>
<feature type="chain" id="PRO_5043788462" description="Dickkopf N-terminal cysteine-rich domain-containing protein" evidence="3">
    <location>
        <begin position="17"/>
        <end position="319"/>
    </location>
</feature>
<sequence length="319" mass="34668">MISLLLPLLLVHSTLARSPLYGSCNVTNNHLDADTKDFITDCDSFGFCSVNGTCLPKRCRRDEYLMTSLLDPTHAIPPLCPAGSFCPDDASGCLGLVELGGVCQLNRDDECAPSPIGPMIVVPSPHDEPEGNGSLCLLGTCMWANVTLGATCLRESTTYIGYDLSGMSYTNTVSRDNCVEGQGYCDLTTNQCLALAPLDSVCKSDRECQSFNCGDAGLCIVPPETAVRVATWVYAVVGLSIGIAMLGVLSLLILAHRRAQTSRRIMLEDYYKEQIAYRNSIISFHTAFAGREKSSEKEKEKFRQSLSNLSDTTLVPDHR</sequence>
<evidence type="ECO:0000256" key="1">
    <source>
        <dbReference type="SAM" id="MobiDB-lite"/>
    </source>
</evidence>
<dbReference type="RefSeq" id="XP_066804786.1">
    <property type="nucleotide sequence ID" value="XM_066944863.1"/>
</dbReference>
<feature type="signal peptide" evidence="3">
    <location>
        <begin position="1"/>
        <end position="16"/>
    </location>
</feature>
<feature type="transmembrane region" description="Helical" evidence="2">
    <location>
        <begin position="232"/>
        <end position="255"/>
    </location>
</feature>
<dbReference type="KEGG" id="kne:92178999"/>
<dbReference type="Proteomes" id="UP001388673">
    <property type="component" value="Unassembled WGS sequence"/>
</dbReference>
<dbReference type="GeneID" id="92178999"/>
<name>A0AAW0Z308_9TREE</name>
<keyword evidence="5" id="KW-1185">Reference proteome</keyword>
<gene>
    <name evidence="4" type="ORF">IAR55_001740</name>
</gene>
<organism evidence="4 5">
    <name type="scientific">Kwoniella newhampshirensis</name>
    <dbReference type="NCBI Taxonomy" id="1651941"/>
    <lineage>
        <taxon>Eukaryota</taxon>
        <taxon>Fungi</taxon>
        <taxon>Dikarya</taxon>
        <taxon>Basidiomycota</taxon>
        <taxon>Agaricomycotina</taxon>
        <taxon>Tremellomycetes</taxon>
        <taxon>Tremellales</taxon>
        <taxon>Cryptococcaceae</taxon>
        <taxon>Kwoniella</taxon>
    </lineage>
</organism>
<proteinExistence type="predicted"/>
<evidence type="ECO:0008006" key="6">
    <source>
        <dbReference type="Google" id="ProtNLM"/>
    </source>
</evidence>
<comment type="caution">
    <text evidence="4">The sequence shown here is derived from an EMBL/GenBank/DDBJ whole genome shotgun (WGS) entry which is preliminary data.</text>
</comment>
<feature type="compositionally biased region" description="Polar residues" evidence="1">
    <location>
        <begin position="304"/>
        <end position="313"/>
    </location>
</feature>
<accession>A0AAW0Z308</accession>
<keyword evidence="2" id="KW-1133">Transmembrane helix</keyword>
<feature type="region of interest" description="Disordered" evidence="1">
    <location>
        <begin position="295"/>
        <end position="319"/>
    </location>
</feature>
<dbReference type="AlphaFoldDB" id="A0AAW0Z308"/>
<keyword evidence="2" id="KW-0812">Transmembrane</keyword>
<keyword evidence="3" id="KW-0732">Signal</keyword>
<evidence type="ECO:0000256" key="2">
    <source>
        <dbReference type="SAM" id="Phobius"/>
    </source>
</evidence>
<protein>
    <recommendedName>
        <fullName evidence="6">Dickkopf N-terminal cysteine-rich domain-containing protein</fullName>
    </recommendedName>
</protein>
<reference evidence="4 5" key="1">
    <citation type="journal article" date="2024" name="bioRxiv">
        <title>Comparative genomics of Cryptococcus and Kwoniella reveals pathogenesis evolution and contrasting karyotype dynamics via intercentromeric recombination or chromosome fusion.</title>
        <authorList>
            <person name="Coelho M.A."/>
            <person name="David-Palma M."/>
            <person name="Shea T."/>
            <person name="Bowers K."/>
            <person name="McGinley-Smith S."/>
            <person name="Mohammad A.W."/>
            <person name="Gnirke A."/>
            <person name="Yurkov A.M."/>
            <person name="Nowrousian M."/>
            <person name="Sun S."/>
            <person name="Cuomo C.A."/>
            <person name="Heitman J."/>
        </authorList>
    </citation>
    <scope>NUCLEOTIDE SEQUENCE [LARGE SCALE GENOMIC DNA]</scope>
    <source>
        <strain evidence="4 5">CBS 13917</strain>
    </source>
</reference>
<evidence type="ECO:0000313" key="5">
    <source>
        <dbReference type="Proteomes" id="UP001388673"/>
    </source>
</evidence>